<dbReference type="PANTHER" id="PTHR24096">
    <property type="entry name" value="LONG-CHAIN-FATTY-ACID--COA LIGASE"/>
    <property type="match status" value="1"/>
</dbReference>
<comment type="caution">
    <text evidence="3">The sequence shown here is derived from an EMBL/GenBank/DDBJ whole genome shotgun (WGS) entry which is preliminary data.</text>
</comment>
<proteinExistence type="predicted"/>
<name>A0A0P7BLY9_9HYPO</name>
<dbReference type="InterPro" id="IPR000873">
    <property type="entry name" value="AMP-dep_synth/lig_dom"/>
</dbReference>
<dbReference type="Pfam" id="PF00501">
    <property type="entry name" value="AMP-binding"/>
    <property type="match status" value="1"/>
</dbReference>
<sequence>MPIISRFSVPVPNCSIQQWVFGSPSGPLPDKKAWIDVNRPETHFLTYSQGRLLAKRIAVGLIHNGLNLGDRVLIYSGNSIFFPVIAMGVWMAGGVFTGANHGYVARELAFQLRDSGACMMMAAESVFDIALEAANQVDSPEVEKKPRQASRHWAELIASKTEGDEFVWTEPDDSKNVTCGLNYSSGTTGVPKGVEISHYNHVANGIGAVHFNKLDPEYEFKTNRAAALCFLPMCHAFSMGYFINYLPYEGVPVYVMQSFDFPQMLAHIKTFRITKLFAVPPILVLISKHPLARRADLSSIDMIACGAAPLSEDTQREINSMLPREGSAAKQGWGMTEATCMAFSWDPTRPSNASVGELVANCQAKLVHLETGTEITGANKPGELWLTGPTIMRGYWRNPAATAEVFVVDENGTQWLRTGDVAYVEEFAPGALFHVVDRVKELIKVKGFQVAPAELEALLLERSDVADAAVIGVAIGGEEVPRAYIVKTPNYENTTEDDIASWLASRVARHKRLAGGVVFIDVIPKIPSGKILRKTLRERAKREVCNGGEVRPKL</sequence>
<dbReference type="CDD" id="cd05911">
    <property type="entry name" value="Firefly_Luc_like"/>
    <property type="match status" value="1"/>
</dbReference>
<evidence type="ECO:0000259" key="2">
    <source>
        <dbReference type="Pfam" id="PF13193"/>
    </source>
</evidence>
<dbReference type="EMBL" id="LKCW01000015">
    <property type="protein sequence ID" value="KPM44771.1"/>
    <property type="molecule type" value="Genomic_DNA"/>
</dbReference>
<dbReference type="GO" id="GO:0016405">
    <property type="term" value="F:CoA-ligase activity"/>
    <property type="evidence" value="ECO:0007669"/>
    <property type="project" value="TreeGrafter"/>
</dbReference>
<dbReference type="InterPro" id="IPR045851">
    <property type="entry name" value="AMP-bd_C_sf"/>
</dbReference>
<feature type="domain" description="AMP-binding enzyme C-terminal" evidence="2">
    <location>
        <begin position="454"/>
        <end position="530"/>
    </location>
</feature>
<dbReference type="OrthoDB" id="6509636at2759"/>
<evidence type="ECO:0000259" key="1">
    <source>
        <dbReference type="Pfam" id="PF00501"/>
    </source>
</evidence>
<keyword evidence="4" id="KW-1185">Reference proteome</keyword>
<evidence type="ECO:0000313" key="3">
    <source>
        <dbReference type="EMBL" id="KPM44771.1"/>
    </source>
</evidence>
<evidence type="ECO:0000313" key="4">
    <source>
        <dbReference type="Proteomes" id="UP000050424"/>
    </source>
</evidence>
<feature type="domain" description="AMP-dependent synthetase/ligase" evidence="1">
    <location>
        <begin position="29"/>
        <end position="396"/>
    </location>
</feature>
<reference evidence="3 4" key="1">
    <citation type="submission" date="2015-09" db="EMBL/GenBank/DDBJ databases">
        <title>Draft genome of a European isolate of the apple canker pathogen Neonectria ditissima.</title>
        <authorList>
            <person name="Gomez-Cortecero A."/>
            <person name="Harrison R.J."/>
            <person name="Armitage A.D."/>
        </authorList>
    </citation>
    <scope>NUCLEOTIDE SEQUENCE [LARGE SCALE GENOMIC DNA]</scope>
    <source>
        <strain evidence="3 4">R09/05</strain>
    </source>
</reference>
<dbReference type="Gene3D" id="3.40.50.12780">
    <property type="entry name" value="N-terminal domain of ligase-like"/>
    <property type="match status" value="1"/>
</dbReference>
<evidence type="ECO:0008006" key="5">
    <source>
        <dbReference type="Google" id="ProtNLM"/>
    </source>
</evidence>
<dbReference type="InterPro" id="IPR042099">
    <property type="entry name" value="ANL_N_sf"/>
</dbReference>
<dbReference type="InterPro" id="IPR025110">
    <property type="entry name" value="AMP-bd_C"/>
</dbReference>
<dbReference type="Pfam" id="PF13193">
    <property type="entry name" value="AMP-binding_C"/>
    <property type="match status" value="1"/>
</dbReference>
<protein>
    <recommendedName>
        <fullName evidence="5">4-coumarate--CoA ligase-like 7</fullName>
    </recommendedName>
</protein>
<dbReference type="PANTHER" id="PTHR24096:SF424">
    <property type="entry name" value="ACETYL-COA SYNTHETASE-LIKE PROTEIN-RELATED"/>
    <property type="match status" value="1"/>
</dbReference>
<gene>
    <name evidence="3" type="ORF">AK830_g1763</name>
</gene>
<accession>A0A0P7BLY9</accession>
<dbReference type="SUPFAM" id="SSF56801">
    <property type="entry name" value="Acetyl-CoA synthetase-like"/>
    <property type="match status" value="1"/>
</dbReference>
<organism evidence="3 4">
    <name type="scientific">Neonectria ditissima</name>
    <dbReference type="NCBI Taxonomy" id="78410"/>
    <lineage>
        <taxon>Eukaryota</taxon>
        <taxon>Fungi</taxon>
        <taxon>Dikarya</taxon>
        <taxon>Ascomycota</taxon>
        <taxon>Pezizomycotina</taxon>
        <taxon>Sordariomycetes</taxon>
        <taxon>Hypocreomycetidae</taxon>
        <taxon>Hypocreales</taxon>
        <taxon>Nectriaceae</taxon>
        <taxon>Neonectria</taxon>
    </lineage>
</organism>
<dbReference type="AlphaFoldDB" id="A0A0P7BLY9"/>
<dbReference type="Proteomes" id="UP000050424">
    <property type="component" value="Unassembled WGS sequence"/>
</dbReference>
<dbReference type="STRING" id="78410.A0A0P7BLY9"/>
<dbReference type="Gene3D" id="3.30.300.30">
    <property type="match status" value="1"/>
</dbReference>